<name>A0A8S9QSR1_BRACR</name>
<accession>A0A8S9QSR1</accession>
<dbReference type="Proteomes" id="UP000712600">
    <property type="component" value="Unassembled WGS sequence"/>
</dbReference>
<sequence length="97" mass="11809">MVMRQERRPQYEGCFHMPGVHHTLTPSPEEDIYTKDDVMGIIKKGKTDQDKMYDKMHQTMDILFYPLHNSIAWISKTMEELQQKLEYTEWIIRRKQY</sequence>
<evidence type="ECO:0000313" key="2">
    <source>
        <dbReference type="Proteomes" id="UP000712600"/>
    </source>
</evidence>
<comment type="caution">
    <text evidence="1">The sequence shown here is derived from an EMBL/GenBank/DDBJ whole genome shotgun (WGS) entry which is preliminary data.</text>
</comment>
<dbReference type="AlphaFoldDB" id="A0A8S9QSR1"/>
<organism evidence="1 2">
    <name type="scientific">Brassica cretica</name>
    <name type="common">Mustard</name>
    <dbReference type="NCBI Taxonomy" id="69181"/>
    <lineage>
        <taxon>Eukaryota</taxon>
        <taxon>Viridiplantae</taxon>
        <taxon>Streptophyta</taxon>
        <taxon>Embryophyta</taxon>
        <taxon>Tracheophyta</taxon>
        <taxon>Spermatophyta</taxon>
        <taxon>Magnoliopsida</taxon>
        <taxon>eudicotyledons</taxon>
        <taxon>Gunneridae</taxon>
        <taxon>Pentapetalae</taxon>
        <taxon>rosids</taxon>
        <taxon>malvids</taxon>
        <taxon>Brassicales</taxon>
        <taxon>Brassicaceae</taxon>
        <taxon>Brassiceae</taxon>
        <taxon>Brassica</taxon>
    </lineage>
</organism>
<dbReference type="EMBL" id="QGKX02000996">
    <property type="protein sequence ID" value="KAF3555884.1"/>
    <property type="molecule type" value="Genomic_DNA"/>
</dbReference>
<reference evidence="1" key="1">
    <citation type="submission" date="2019-12" db="EMBL/GenBank/DDBJ databases">
        <title>Genome sequencing and annotation of Brassica cretica.</title>
        <authorList>
            <person name="Studholme D.J."/>
            <person name="Sarris P."/>
        </authorList>
    </citation>
    <scope>NUCLEOTIDE SEQUENCE</scope>
    <source>
        <strain evidence="1">PFS-109/04</strain>
        <tissue evidence="1">Leaf</tissue>
    </source>
</reference>
<proteinExistence type="predicted"/>
<protein>
    <submittedName>
        <fullName evidence="1">Uncharacterized protein</fullName>
    </submittedName>
</protein>
<evidence type="ECO:0000313" key="1">
    <source>
        <dbReference type="EMBL" id="KAF3555884.1"/>
    </source>
</evidence>
<gene>
    <name evidence="1" type="ORF">F2Q69_00015864</name>
</gene>